<reference evidence="1 2" key="1">
    <citation type="submission" date="2014-07" db="EMBL/GenBank/DDBJ databases">
        <title>Methanogenic archaea and the global carbon cycle.</title>
        <authorList>
            <person name="Henriksen J.R."/>
            <person name="Luke J."/>
            <person name="Reinhart S."/>
            <person name="Benedict M.N."/>
            <person name="Youngblut N.D."/>
            <person name="Metcalf M.E."/>
            <person name="Whitaker R.J."/>
            <person name="Metcalf W.W."/>
        </authorList>
    </citation>
    <scope>NUCLEOTIDE SEQUENCE [LARGE SCALE GENOMIC DNA]</scope>
    <source>
        <strain evidence="1 2">Z-761</strain>
    </source>
</reference>
<gene>
    <name evidence="1" type="ORF">MSVAZ_2048</name>
</gene>
<evidence type="ECO:0000313" key="1">
    <source>
        <dbReference type="EMBL" id="AKB44317.1"/>
    </source>
</evidence>
<name>A0A0E3Q6Z4_9EURY</name>
<dbReference type="STRING" id="1434123.MSVAZ_2048"/>
<dbReference type="EMBL" id="CP009520">
    <property type="protein sequence ID" value="AKB44317.1"/>
    <property type="molecule type" value="Genomic_DNA"/>
</dbReference>
<dbReference type="Proteomes" id="UP000033096">
    <property type="component" value="Chromosome"/>
</dbReference>
<dbReference type="HOGENOM" id="CLU_073772_0_0_2"/>
<dbReference type="GeneID" id="24810508"/>
<evidence type="ECO:0000313" key="2">
    <source>
        <dbReference type="Proteomes" id="UP000033096"/>
    </source>
</evidence>
<accession>A0A0E3Q6Z4</accession>
<protein>
    <submittedName>
        <fullName evidence="1">Uncharacterized protein</fullName>
    </submittedName>
</protein>
<keyword evidence="2" id="KW-1185">Reference proteome</keyword>
<dbReference type="AlphaFoldDB" id="A0A0E3Q6Z4"/>
<sequence>MRVIIIITAALILLGIVIFSVPSDSNSGVISDNKNLILKIENNSSFLESPIEWGGFKIATADIDKIRETSVSENSKKNLSETDENAIFKEIKFDRNSIVAPESCDSFETVIVNPAKFRELASNGTVNLDLMGEDYELKLQEREIQKPNVNSYMGYIAGKPQSSVFFTVKDESIDGCINVDFFNQSYGIASTDEKYDGKIVHLLWKYYNEGGEEEIKKNHSLDPLEFSLKNNDKKSHEIHIELLDFYNNSAFKENYTMNPEDEIFSPEITVEPGYYRYKIILDNKFTFEQRVTASYAANLGGSEKIYLNIRDDPDNPIEFVSEIS</sequence>
<proteinExistence type="predicted"/>
<dbReference type="PATRIC" id="fig|1434123.4.peg.2501"/>
<dbReference type="RefSeq" id="WP_048120893.1">
    <property type="nucleotide sequence ID" value="NZ_CP009520.1"/>
</dbReference>
<dbReference type="KEGG" id="mvc:MSVAZ_2048"/>
<organism evidence="1 2">
    <name type="scientific">Methanosarcina vacuolata Z-761</name>
    <dbReference type="NCBI Taxonomy" id="1434123"/>
    <lineage>
        <taxon>Archaea</taxon>
        <taxon>Methanobacteriati</taxon>
        <taxon>Methanobacteriota</taxon>
        <taxon>Stenosarchaea group</taxon>
        <taxon>Methanomicrobia</taxon>
        <taxon>Methanosarcinales</taxon>
        <taxon>Methanosarcinaceae</taxon>
        <taxon>Methanosarcina</taxon>
    </lineage>
</organism>